<keyword evidence="5" id="KW-1185">Reference proteome</keyword>
<organism evidence="4 5">
    <name type="scientific">Mycena pura</name>
    <dbReference type="NCBI Taxonomy" id="153505"/>
    <lineage>
        <taxon>Eukaryota</taxon>
        <taxon>Fungi</taxon>
        <taxon>Dikarya</taxon>
        <taxon>Basidiomycota</taxon>
        <taxon>Agaricomycotina</taxon>
        <taxon>Agaricomycetes</taxon>
        <taxon>Agaricomycetidae</taxon>
        <taxon>Agaricales</taxon>
        <taxon>Marasmiineae</taxon>
        <taxon>Mycenaceae</taxon>
        <taxon>Mycena</taxon>
    </lineage>
</organism>
<feature type="region of interest" description="Disordered" evidence="1">
    <location>
        <begin position="230"/>
        <end position="267"/>
    </location>
</feature>
<dbReference type="InterPro" id="IPR045339">
    <property type="entry name" value="DUF6534"/>
</dbReference>
<proteinExistence type="predicted"/>
<evidence type="ECO:0000313" key="5">
    <source>
        <dbReference type="Proteomes" id="UP001219525"/>
    </source>
</evidence>
<keyword evidence="2" id="KW-1133">Transmembrane helix</keyword>
<dbReference type="EMBL" id="JARJCW010000020">
    <property type="protein sequence ID" value="KAJ7214000.1"/>
    <property type="molecule type" value="Genomic_DNA"/>
</dbReference>
<evidence type="ECO:0000313" key="4">
    <source>
        <dbReference type="EMBL" id="KAJ7214000.1"/>
    </source>
</evidence>
<dbReference type="Pfam" id="PF20152">
    <property type="entry name" value="DUF6534"/>
    <property type="match status" value="1"/>
</dbReference>
<feature type="transmembrane region" description="Helical" evidence="2">
    <location>
        <begin position="86"/>
        <end position="108"/>
    </location>
</feature>
<feature type="region of interest" description="Disordered" evidence="1">
    <location>
        <begin position="299"/>
        <end position="341"/>
    </location>
</feature>
<feature type="transmembrane region" description="Helical" evidence="2">
    <location>
        <begin position="120"/>
        <end position="136"/>
    </location>
</feature>
<dbReference type="Proteomes" id="UP001219525">
    <property type="component" value="Unassembled WGS sequence"/>
</dbReference>
<evidence type="ECO:0000256" key="1">
    <source>
        <dbReference type="SAM" id="MobiDB-lite"/>
    </source>
</evidence>
<reference evidence="4" key="1">
    <citation type="submission" date="2023-03" db="EMBL/GenBank/DDBJ databases">
        <title>Massive genome expansion in bonnet fungi (Mycena s.s.) driven by repeated elements and novel gene families across ecological guilds.</title>
        <authorList>
            <consortium name="Lawrence Berkeley National Laboratory"/>
            <person name="Harder C.B."/>
            <person name="Miyauchi S."/>
            <person name="Viragh M."/>
            <person name="Kuo A."/>
            <person name="Thoen E."/>
            <person name="Andreopoulos B."/>
            <person name="Lu D."/>
            <person name="Skrede I."/>
            <person name="Drula E."/>
            <person name="Henrissat B."/>
            <person name="Morin E."/>
            <person name="Kohler A."/>
            <person name="Barry K."/>
            <person name="LaButti K."/>
            <person name="Morin E."/>
            <person name="Salamov A."/>
            <person name="Lipzen A."/>
            <person name="Mereny Z."/>
            <person name="Hegedus B."/>
            <person name="Baldrian P."/>
            <person name="Stursova M."/>
            <person name="Weitz H."/>
            <person name="Taylor A."/>
            <person name="Grigoriev I.V."/>
            <person name="Nagy L.G."/>
            <person name="Martin F."/>
            <person name="Kauserud H."/>
        </authorList>
    </citation>
    <scope>NUCLEOTIDE SEQUENCE</scope>
    <source>
        <strain evidence="4">9144</strain>
    </source>
</reference>
<evidence type="ECO:0000256" key="2">
    <source>
        <dbReference type="SAM" id="Phobius"/>
    </source>
</evidence>
<feature type="transmembrane region" description="Helical" evidence="2">
    <location>
        <begin position="174"/>
        <end position="195"/>
    </location>
</feature>
<keyword evidence="2" id="KW-0812">Transmembrane</keyword>
<feature type="transmembrane region" description="Helical" evidence="2">
    <location>
        <begin position="46"/>
        <end position="66"/>
    </location>
</feature>
<evidence type="ECO:0000259" key="3">
    <source>
        <dbReference type="Pfam" id="PF20152"/>
    </source>
</evidence>
<feature type="transmembrane region" description="Helical" evidence="2">
    <location>
        <begin position="12"/>
        <end position="34"/>
    </location>
</feature>
<sequence length="341" mass="36827">MEAPVDFNGFLISYGVELVSSWVNMMLYMLEIVLCTQYFRRPNRPLAHKIGVGAILLFDTLCTASVNANVVNTFMLFFGKESFRGWTIPTTISILMTYSTASITQLFLCQLYFLLSKNRWFSLFLVFLGFVHVSQINFCSVGAILCAANDLMISGCLGYEFWKVRSSTSGLRRVFFLSLASGAIVASTTLLMMILLLKGDIAFEFFFSCQGRVYALTLLVNFLSGSSSSASSASGTASRSNLQGDPHPLGTSDESLNKNLPPLPSSESSAKAEFVTVTFPSLRITTVIAPPSLAFVPYPVSPSPSPSPSSSQTLALGPPQTPRTIISGPSRADSLPASSSA</sequence>
<comment type="caution">
    <text evidence="4">The sequence shown here is derived from an EMBL/GenBank/DDBJ whole genome shotgun (WGS) entry which is preliminary data.</text>
</comment>
<feature type="compositionally biased region" description="Low complexity" evidence="1">
    <location>
        <begin position="230"/>
        <end position="240"/>
    </location>
</feature>
<protein>
    <recommendedName>
        <fullName evidence="3">DUF6534 domain-containing protein</fullName>
    </recommendedName>
</protein>
<gene>
    <name evidence="4" type="ORF">GGX14DRAFT_444746</name>
</gene>
<feature type="domain" description="DUF6534" evidence="3">
    <location>
        <begin position="147"/>
        <end position="222"/>
    </location>
</feature>
<name>A0AAD6VJN6_9AGAR</name>
<dbReference type="AlphaFoldDB" id="A0AAD6VJN6"/>
<keyword evidence="2" id="KW-0472">Membrane</keyword>
<accession>A0AAD6VJN6</accession>